<evidence type="ECO:0000313" key="3">
    <source>
        <dbReference type="Proteomes" id="UP000051236"/>
    </source>
</evidence>
<dbReference type="STRING" id="1423734.FC83_GL000813"/>
<dbReference type="PANTHER" id="PTHR36110:SF4">
    <property type="entry name" value="RING-CLEAVING DIOXYGENASE MHQA-RELATED"/>
    <property type="match status" value="1"/>
</dbReference>
<dbReference type="PATRIC" id="fig|1423734.3.peg.822"/>
<protein>
    <submittedName>
        <fullName evidence="2">Glyoxalase family protein</fullName>
    </submittedName>
</protein>
<dbReference type="InterPro" id="IPR052537">
    <property type="entry name" value="Extradiol_RC_dioxygenase"/>
</dbReference>
<dbReference type="RefSeq" id="WP_035452368.1">
    <property type="nucleotide sequence ID" value="NZ_AZGA01000011.1"/>
</dbReference>
<dbReference type="PANTHER" id="PTHR36110">
    <property type="entry name" value="RING-CLEAVING DIOXYGENASE MHQE-RELATED"/>
    <property type="match status" value="1"/>
</dbReference>
<proteinExistence type="predicted"/>
<keyword evidence="3" id="KW-1185">Reference proteome</keyword>
<dbReference type="SUPFAM" id="SSF54593">
    <property type="entry name" value="Glyoxalase/Bleomycin resistance protein/Dihydroxybiphenyl dioxygenase"/>
    <property type="match status" value="2"/>
</dbReference>
<dbReference type="PROSITE" id="PS51819">
    <property type="entry name" value="VOC"/>
    <property type="match status" value="1"/>
</dbReference>
<dbReference type="InterPro" id="IPR004360">
    <property type="entry name" value="Glyas_Fos-R_dOase_dom"/>
</dbReference>
<evidence type="ECO:0000313" key="2">
    <source>
        <dbReference type="EMBL" id="KRM35786.1"/>
    </source>
</evidence>
<reference evidence="2 3" key="1">
    <citation type="journal article" date="2015" name="Genome Announc.">
        <title>Expanding the biotechnology potential of lactobacilli through comparative genomics of 213 strains and associated genera.</title>
        <authorList>
            <person name="Sun Z."/>
            <person name="Harris H.M."/>
            <person name="McCann A."/>
            <person name="Guo C."/>
            <person name="Argimon S."/>
            <person name="Zhang W."/>
            <person name="Yang X."/>
            <person name="Jeffery I.B."/>
            <person name="Cooney J.C."/>
            <person name="Kagawa T.F."/>
            <person name="Liu W."/>
            <person name="Song Y."/>
            <person name="Salvetti E."/>
            <person name="Wrobel A."/>
            <person name="Rasinkangas P."/>
            <person name="Parkhill J."/>
            <person name="Rea M.C."/>
            <person name="O'Sullivan O."/>
            <person name="Ritari J."/>
            <person name="Douillard F.P."/>
            <person name="Paul Ross R."/>
            <person name="Yang R."/>
            <person name="Briner A.E."/>
            <person name="Felis G.E."/>
            <person name="de Vos W.M."/>
            <person name="Barrangou R."/>
            <person name="Klaenhammer T.R."/>
            <person name="Caufield P.W."/>
            <person name="Cui Y."/>
            <person name="Zhang H."/>
            <person name="O'Toole P.W."/>
        </authorList>
    </citation>
    <scope>NUCLEOTIDE SEQUENCE [LARGE SCALE GENOMIC DNA]</scope>
    <source>
        <strain evidence="2 3">DSM 18527</strain>
    </source>
</reference>
<dbReference type="eggNOG" id="COG0346">
    <property type="taxonomic scope" value="Bacteria"/>
</dbReference>
<comment type="caution">
    <text evidence="2">The sequence shown here is derived from an EMBL/GenBank/DDBJ whole genome shotgun (WGS) entry which is preliminary data.</text>
</comment>
<dbReference type="InterPro" id="IPR037523">
    <property type="entry name" value="VOC_core"/>
</dbReference>
<sequence length="296" mass="33550">MTDIHHISLLTHDKDVNQHFYTTILGFRLVKNTVNQENIHMRHLFYGDYLGSPDSITSFFEVHHLGPRYDGNSYLNGIYYGIPAASFDFWQARLTEQQIPFQISQQTIQFFDPDQVAITLQPVDHALNADQVVPNDIPGAYQISGILGTELRVPEIEASANFFETYLNLPFKNGAIQLANGHFIKIMNSNSTEKHRFGRGSMDHVAFTVADDAALKQMVQKAKAQHWDLEVVRNRGWFKSLYIQEPNHNRIELATMGPGFTLDEPLESLGETLGLPAHLENKRAEILAYLAQTPAQ</sequence>
<accession>X0QM08</accession>
<gene>
    <name evidence="2" type="ORF">FC83_GL000813</name>
</gene>
<evidence type="ECO:0000259" key="1">
    <source>
        <dbReference type="PROSITE" id="PS51819"/>
    </source>
</evidence>
<feature type="domain" description="VOC" evidence="1">
    <location>
        <begin position="145"/>
        <end position="256"/>
    </location>
</feature>
<dbReference type="InterPro" id="IPR029068">
    <property type="entry name" value="Glyas_Bleomycin-R_OHBP_Dase"/>
</dbReference>
<dbReference type="Gene3D" id="3.10.180.10">
    <property type="entry name" value="2,3-Dihydroxybiphenyl 1,2-Dioxygenase, domain 1"/>
    <property type="match status" value="2"/>
</dbReference>
<dbReference type="AlphaFoldDB" id="X0QM08"/>
<dbReference type="Proteomes" id="UP000051236">
    <property type="component" value="Unassembled WGS sequence"/>
</dbReference>
<name>X0QM08_9LACO</name>
<dbReference type="OrthoDB" id="9785698at2"/>
<organism evidence="2 3">
    <name type="scientific">Agrilactobacillus composti DSM 18527 = JCM 14202</name>
    <dbReference type="NCBI Taxonomy" id="1423734"/>
    <lineage>
        <taxon>Bacteria</taxon>
        <taxon>Bacillati</taxon>
        <taxon>Bacillota</taxon>
        <taxon>Bacilli</taxon>
        <taxon>Lactobacillales</taxon>
        <taxon>Lactobacillaceae</taxon>
        <taxon>Agrilactobacillus</taxon>
    </lineage>
</organism>
<dbReference type="EMBL" id="AZGA01000011">
    <property type="protein sequence ID" value="KRM35786.1"/>
    <property type="molecule type" value="Genomic_DNA"/>
</dbReference>
<dbReference type="Pfam" id="PF00903">
    <property type="entry name" value="Glyoxalase"/>
    <property type="match status" value="1"/>
</dbReference>